<feature type="region of interest" description="Disordered" evidence="1">
    <location>
        <begin position="17"/>
        <end position="79"/>
    </location>
</feature>
<protein>
    <recommendedName>
        <fullName evidence="5">DUF4333 domain-containing protein</fullName>
    </recommendedName>
</protein>
<evidence type="ECO:0000313" key="3">
    <source>
        <dbReference type="EMBL" id="MDR7329624.1"/>
    </source>
</evidence>
<feature type="compositionally biased region" description="Low complexity" evidence="1">
    <location>
        <begin position="43"/>
        <end position="52"/>
    </location>
</feature>
<dbReference type="Proteomes" id="UP001180840">
    <property type="component" value="Unassembled WGS sequence"/>
</dbReference>
<feature type="compositionally biased region" description="Low complexity" evidence="1">
    <location>
        <begin position="59"/>
        <end position="68"/>
    </location>
</feature>
<evidence type="ECO:0008006" key="5">
    <source>
        <dbReference type="Google" id="ProtNLM"/>
    </source>
</evidence>
<accession>A0ABU1ZXF8</accession>
<dbReference type="PROSITE" id="PS51257">
    <property type="entry name" value="PROKAR_LIPOPROTEIN"/>
    <property type="match status" value="1"/>
</dbReference>
<comment type="caution">
    <text evidence="3">The sequence shown here is derived from an EMBL/GenBank/DDBJ whole genome shotgun (WGS) entry which is preliminary data.</text>
</comment>
<proteinExistence type="predicted"/>
<sequence length="175" mass="17766">MKIVLVLAAAAALAGCAPGLSGPPGRPESVPEASTETRTVAQTPAPASTTVSPTPPPAGTSASAGSGPAPLPYDTQPGETVSIRGEAARVCVTGDGFALNVVAAGMNTSCEFSIEILDALTRGLNPTYDNVREHLPRTVTAHSPVTGQAYEMTCRQDDGILVTCTGGLGAKIWMY</sequence>
<feature type="signal peptide" evidence="2">
    <location>
        <begin position="1"/>
        <end position="21"/>
    </location>
</feature>
<keyword evidence="4" id="KW-1185">Reference proteome</keyword>
<evidence type="ECO:0000256" key="2">
    <source>
        <dbReference type="SAM" id="SignalP"/>
    </source>
</evidence>
<keyword evidence="2" id="KW-0732">Signal</keyword>
<evidence type="ECO:0000256" key="1">
    <source>
        <dbReference type="SAM" id="MobiDB-lite"/>
    </source>
</evidence>
<organism evidence="3 4">
    <name type="scientific">Corynebacterium guangdongense</name>
    <dbReference type="NCBI Taxonomy" id="1783348"/>
    <lineage>
        <taxon>Bacteria</taxon>
        <taxon>Bacillati</taxon>
        <taxon>Actinomycetota</taxon>
        <taxon>Actinomycetes</taxon>
        <taxon>Mycobacteriales</taxon>
        <taxon>Corynebacteriaceae</taxon>
        <taxon>Corynebacterium</taxon>
    </lineage>
</organism>
<reference evidence="3" key="1">
    <citation type="submission" date="2023-07" db="EMBL/GenBank/DDBJ databases">
        <title>Sequencing the genomes of 1000 actinobacteria strains.</title>
        <authorList>
            <person name="Klenk H.-P."/>
        </authorList>
    </citation>
    <scope>NUCLEOTIDE SEQUENCE</scope>
    <source>
        <strain evidence="3">DSM 107476</strain>
    </source>
</reference>
<name>A0ABU1ZXF8_9CORY</name>
<gene>
    <name evidence="3" type="ORF">J2S39_001300</name>
</gene>
<feature type="chain" id="PRO_5045174422" description="DUF4333 domain-containing protein" evidence="2">
    <location>
        <begin position="22"/>
        <end position="175"/>
    </location>
</feature>
<feature type="compositionally biased region" description="Polar residues" evidence="1">
    <location>
        <begin position="32"/>
        <end position="42"/>
    </location>
</feature>
<dbReference type="RefSeq" id="WP_290194568.1">
    <property type="nucleotide sequence ID" value="NZ_CP047654.1"/>
</dbReference>
<evidence type="ECO:0000313" key="4">
    <source>
        <dbReference type="Proteomes" id="UP001180840"/>
    </source>
</evidence>
<dbReference type="EMBL" id="JAVDXZ010000001">
    <property type="protein sequence ID" value="MDR7329624.1"/>
    <property type="molecule type" value="Genomic_DNA"/>
</dbReference>